<feature type="chain" id="PRO_5025439772" evidence="1">
    <location>
        <begin position="17"/>
        <end position="183"/>
    </location>
</feature>
<proteinExistence type="predicted"/>
<gene>
    <name evidence="2" type="ORF">CC86DRAFT_385150</name>
</gene>
<accession>A0A6A6ZRM2</accession>
<keyword evidence="1" id="KW-0732">Signal</keyword>
<dbReference type="EMBL" id="MU006233">
    <property type="protein sequence ID" value="KAF2822977.1"/>
    <property type="molecule type" value="Genomic_DNA"/>
</dbReference>
<keyword evidence="3" id="KW-1185">Reference proteome</keyword>
<evidence type="ECO:0000256" key="1">
    <source>
        <dbReference type="SAM" id="SignalP"/>
    </source>
</evidence>
<reference evidence="2" key="1">
    <citation type="journal article" date="2020" name="Stud. Mycol.">
        <title>101 Dothideomycetes genomes: a test case for predicting lifestyles and emergence of pathogens.</title>
        <authorList>
            <person name="Haridas S."/>
            <person name="Albert R."/>
            <person name="Binder M."/>
            <person name="Bloem J."/>
            <person name="Labutti K."/>
            <person name="Salamov A."/>
            <person name="Andreopoulos B."/>
            <person name="Baker S."/>
            <person name="Barry K."/>
            <person name="Bills G."/>
            <person name="Bluhm B."/>
            <person name="Cannon C."/>
            <person name="Castanera R."/>
            <person name="Culley D."/>
            <person name="Daum C."/>
            <person name="Ezra D."/>
            <person name="Gonzalez J."/>
            <person name="Henrissat B."/>
            <person name="Kuo A."/>
            <person name="Liang C."/>
            <person name="Lipzen A."/>
            <person name="Lutzoni F."/>
            <person name="Magnuson J."/>
            <person name="Mondo S."/>
            <person name="Nolan M."/>
            <person name="Ohm R."/>
            <person name="Pangilinan J."/>
            <person name="Park H.-J."/>
            <person name="Ramirez L."/>
            <person name="Alfaro M."/>
            <person name="Sun H."/>
            <person name="Tritt A."/>
            <person name="Yoshinaga Y."/>
            <person name="Zwiers L.-H."/>
            <person name="Turgeon B."/>
            <person name="Goodwin S."/>
            <person name="Spatafora J."/>
            <person name="Crous P."/>
            <person name="Grigoriev I."/>
        </authorList>
    </citation>
    <scope>NUCLEOTIDE SEQUENCE</scope>
    <source>
        <strain evidence="2">CBS 113818</strain>
    </source>
</reference>
<name>A0A6A6ZRM2_9PLEO</name>
<sequence length="183" mass="20215">MRFFAILLVAVPLVEAFAYPKDNGSPLALRNEKASGAPTTPTYANPPQATETVAGIITQPKTWFRVSLAEHVDGGGHINGGQECHANMTVCTSLEKYIHSSLPQIKDTHKRSPKFNGASFIELTTCPSFTGPDGYREYHCYLWDNYNCEQTNTPFVVGGKVQGNLLEAGWNDRVKSYQCAWNN</sequence>
<evidence type="ECO:0000313" key="3">
    <source>
        <dbReference type="Proteomes" id="UP000799424"/>
    </source>
</evidence>
<feature type="signal peptide" evidence="1">
    <location>
        <begin position="1"/>
        <end position="16"/>
    </location>
</feature>
<dbReference type="AlphaFoldDB" id="A0A6A6ZRM2"/>
<protein>
    <submittedName>
        <fullName evidence="2">Uncharacterized protein</fullName>
    </submittedName>
</protein>
<dbReference type="Proteomes" id="UP000799424">
    <property type="component" value="Unassembled WGS sequence"/>
</dbReference>
<organism evidence="2 3">
    <name type="scientific">Ophiobolus disseminans</name>
    <dbReference type="NCBI Taxonomy" id="1469910"/>
    <lineage>
        <taxon>Eukaryota</taxon>
        <taxon>Fungi</taxon>
        <taxon>Dikarya</taxon>
        <taxon>Ascomycota</taxon>
        <taxon>Pezizomycotina</taxon>
        <taxon>Dothideomycetes</taxon>
        <taxon>Pleosporomycetidae</taxon>
        <taxon>Pleosporales</taxon>
        <taxon>Pleosporineae</taxon>
        <taxon>Phaeosphaeriaceae</taxon>
        <taxon>Ophiobolus</taxon>
    </lineage>
</organism>
<evidence type="ECO:0000313" key="2">
    <source>
        <dbReference type="EMBL" id="KAF2822977.1"/>
    </source>
</evidence>